<keyword evidence="4" id="KW-0255">Endonuclease</keyword>
<dbReference type="EMBL" id="AM449498">
    <property type="protein sequence ID" value="CAN69796.1"/>
    <property type="molecule type" value="Genomic_DNA"/>
</dbReference>
<gene>
    <name evidence="8" type="ORF">VITISV_036334</name>
</gene>
<dbReference type="SUPFAM" id="SSF56672">
    <property type="entry name" value="DNA/RNA polymerases"/>
    <property type="match status" value="1"/>
</dbReference>
<feature type="compositionally biased region" description="Basic and acidic residues" evidence="6">
    <location>
        <begin position="383"/>
        <end position="414"/>
    </location>
</feature>
<evidence type="ECO:0000256" key="1">
    <source>
        <dbReference type="ARBA" id="ARBA00022679"/>
    </source>
</evidence>
<dbReference type="GO" id="GO:0016779">
    <property type="term" value="F:nucleotidyltransferase activity"/>
    <property type="evidence" value="ECO:0007669"/>
    <property type="project" value="UniProtKB-KW"/>
</dbReference>
<dbReference type="CDD" id="cd01647">
    <property type="entry name" value="RT_LTR"/>
    <property type="match status" value="1"/>
</dbReference>
<keyword evidence="2" id="KW-0548">Nucleotidyltransferase</keyword>
<evidence type="ECO:0000256" key="5">
    <source>
        <dbReference type="ARBA" id="ARBA00023268"/>
    </source>
</evidence>
<dbReference type="InterPro" id="IPR000477">
    <property type="entry name" value="RT_dom"/>
</dbReference>
<organism evidence="8">
    <name type="scientific">Vitis vinifera</name>
    <name type="common">Grape</name>
    <dbReference type="NCBI Taxonomy" id="29760"/>
    <lineage>
        <taxon>Eukaryota</taxon>
        <taxon>Viridiplantae</taxon>
        <taxon>Streptophyta</taxon>
        <taxon>Embryophyta</taxon>
        <taxon>Tracheophyta</taxon>
        <taxon>Spermatophyta</taxon>
        <taxon>Magnoliopsida</taxon>
        <taxon>eudicotyledons</taxon>
        <taxon>Gunneridae</taxon>
        <taxon>Pentapetalae</taxon>
        <taxon>rosids</taxon>
        <taxon>Vitales</taxon>
        <taxon>Vitaceae</taxon>
        <taxon>Viteae</taxon>
        <taxon>Vitis</taxon>
    </lineage>
</organism>
<dbReference type="InterPro" id="IPR005162">
    <property type="entry name" value="Retrotrans_gag_dom"/>
</dbReference>
<dbReference type="GO" id="GO:0003676">
    <property type="term" value="F:nucleic acid binding"/>
    <property type="evidence" value="ECO:0007669"/>
    <property type="project" value="InterPro"/>
</dbReference>
<keyword evidence="1" id="KW-0808">Transferase</keyword>
<dbReference type="InterPro" id="IPR041577">
    <property type="entry name" value="RT_RNaseH_2"/>
</dbReference>
<dbReference type="GO" id="GO:0015074">
    <property type="term" value="P:DNA integration"/>
    <property type="evidence" value="ECO:0007669"/>
    <property type="project" value="InterPro"/>
</dbReference>
<feature type="compositionally biased region" description="Pro residues" evidence="6">
    <location>
        <begin position="1645"/>
        <end position="1663"/>
    </location>
</feature>
<feature type="compositionally biased region" description="Pro residues" evidence="6">
    <location>
        <begin position="1697"/>
        <end position="1713"/>
    </location>
</feature>
<evidence type="ECO:0000256" key="6">
    <source>
        <dbReference type="SAM" id="MobiDB-lite"/>
    </source>
</evidence>
<feature type="compositionally biased region" description="Basic residues" evidence="6">
    <location>
        <begin position="1500"/>
        <end position="1512"/>
    </location>
</feature>
<accession>A5B7N0</accession>
<proteinExistence type="predicted"/>
<dbReference type="FunFam" id="3.30.70.270:FF:000020">
    <property type="entry name" value="Transposon Tf2-6 polyprotein-like Protein"/>
    <property type="match status" value="1"/>
</dbReference>
<dbReference type="Gene3D" id="3.10.10.10">
    <property type="entry name" value="HIV Type 1 Reverse Transcriptase, subunit A, domain 1"/>
    <property type="match status" value="1"/>
</dbReference>
<protein>
    <recommendedName>
        <fullName evidence="7">Integrase catalytic domain-containing protein</fullName>
    </recommendedName>
</protein>
<dbReference type="SUPFAM" id="SSF53098">
    <property type="entry name" value="Ribonuclease H-like"/>
    <property type="match status" value="1"/>
</dbReference>
<evidence type="ECO:0000313" key="8">
    <source>
        <dbReference type="EMBL" id="CAN69796.1"/>
    </source>
</evidence>
<dbReference type="CDD" id="cd00303">
    <property type="entry name" value="retropepsin_like"/>
    <property type="match status" value="1"/>
</dbReference>
<evidence type="ECO:0000256" key="2">
    <source>
        <dbReference type="ARBA" id="ARBA00022695"/>
    </source>
</evidence>
<dbReference type="PANTHER" id="PTHR37984">
    <property type="entry name" value="PROTEIN CBG26694"/>
    <property type="match status" value="1"/>
</dbReference>
<dbReference type="Gene3D" id="3.30.420.10">
    <property type="entry name" value="Ribonuclease H-like superfamily/Ribonuclease H"/>
    <property type="match status" value="1"/>
</dbReference>
<dbReference type="SUPFAM" id="SSF50630">
    <property type="entry name" value="Acid proteases"/>
    <property type="match status" value="1"/>
</dbReference>
<dbReference type="InterPro" id="IPR021109">
    <property type="entry name" value="Peptidase_aspartic_dom_sf"/>
</dbReference>
<dbReference type="Gene3D" id="2.40.70.10">
    <property type="entry name" value="Acid Proteases"/>
    <property type="match status" value="1"/>
</dbReference>
<feature type="compositionally biased region" description="Low complexity" evidence="6">
    <location>
        <begin position="1946"/>
        <end position="1957"/>
    </location>
</feature>
<dbReference type="Pfam" id="PF17919">
    <property type="entry name" value="RT_RNaseH_2"/>
    <property type="match status" value="1"/>
</dbReference>
<dbReference type="InterPro" id="IPR012337">
    <property type="entry name" value="RNaseH-like_sf"/>
</dbReference>
<dbReference type="PROSITE" id="PS50994">
    <property type="entry name" value="INTEGRASE"/>
    <property type="match status" value="1"/>
</dbReference>
<feature type="domain" description="Integrase catalytic" evidence="7">
    <location>
        <begin position="1251"/>
        <end position="1409"/>
    </location>
</feature>
<dbReference type="GO" id="GO:0004519">
    <property type="term" value="F:endonuclease activity"/>
    <property type="evidence" value="ECO:0007669"/>
    <property type="project" value="UniProtKB-KW"/>
</dbReference>
<dbReference type="InterPro" id="IPR036397">
    <property type="entry name" value="RNaseH_sf"/>
</dbReference>
<dbReference type="Pfam" id="PF00078">
    <property type="entry name" value="RVT_1"/>
    <property type="match status" value="1"/>
</dbReference>
<sequence length="2000" mass="229173">MEATPEDQHSHQGRQDNLNEFRSMRDRMHPPRMSAPSCIVPPTEQLVIRPYFVPLLPTFHGMESENAYAHIKEFEDVCNTFQEGGASIDLMRLKLFPFTLKDKAKIWLNSLRPRSIRSWTDLQAEFLKKFFPTHRTNGLKRQISNFSAKENEKFYECWERYMEAINACPHHGFDTWLLVSYFYDGMSSSMKQLLEIMCGGDFMSKNPEEAMDFLSYVADVSRGWDEPTKGEVGKMKSQLNAYNAKAGMYTLKEDDDMKAKLAAMTRRLEELELKRIHEVQAVAEAPVQVKLCPNCKSYEHLVEECPAISAEREMYRDQANVVGQFRPNNNAPYGNTYNSSWRNHPNFSWKAKATQYQQPDPPSQQPSSLQQAMANLSKPTPKPHVEKEEEIKKGREMEDKESEISEEKKDSNSIRKVIPEKELLKEEMLKKSTSPPFPQALHGKKGIRNATEILEVLRQVKVNIPLLDMIKQVPTYAKFLKDLCTIKRRLTVNKKAFLTEQVSAILQYKSPLKYKDPGSPTISVMIGGKVVEKALLDLGVSVNLLPYSVYKQLGLGELKPTAITLSLADRLVKIPRGVIEDVLVQVDNFYYPVDFIVLDTDPTVKEANLVPIILGRPFLATSNAIINCRNGLMQLTFGNMTLDLNIFYMSKKKITPEEEEGPKELCIIDTLVEEHCNQNMQDKLNESLVNFEEGLSESPIGLATLQSWRKIEEILPLFNKEEETSAEKEIPKLNLKPLPMELKYTYLEENNQCPVVISSSLTSISPLVCTHHIYMEEETKPIRQFQRRLNPHLQEVVRAEVLKLLQAGIIYPISDSPWVSPTQVVPKKSGITMVQNEKGEEITTHLTSGWRVCIDYRKLNAVTRKDHFPLPFIDQVLERVYGHPFYCFLDGYSGYFQIEIDLADQEKTTFTCPFGTYAYRRMSFGLCNAPATFQRCMLSIFSDMVERIMEVFMDDITVYGGTFEKCLVNLEAVLHRCIEKDLVLNWEKCHFMVHQGIVLGHIISKKGIEIDKAKVELIVKLPSPTTVKGVRRFLSHAGFYRRFIKGFSSLSKPLCELLAKDTKFIWDERCQNSFDQLKKFLTTTPIARAPNWQLPFELMCDASDFAIGAVPWPKRRWEALCDLKSYAKFDLQIKDKKGVENVVANHLSKLVIAHNSHPLPINDDFPEESLMFLLKTPWYAHIANYLVTREIPSEWNAQDRKHFFAKIHAYYWEEPFLFKYCAYQIIRKCVPEDEQQGILSHCHENACGGHFASQKTTMKGIDFMGPFPMSFGNSYILVGVDYVSKWVEAIPCKQNDHRVVLKFLKENIFSRFGVPKAIISDGGAHFCNKPFEALLSKYGVKHKVATPYHPQTFGQVELANREIKNILMKVVNSNRKDWSIRLHDSLWAYRTAYKTILGMSPYRLVYGKACHLPVEVEYKAWWAIKKLNMDLIKAGEKRYLDLNEMEELRNNAYINSKVAKQRMKKWHDQLISNKEFQEGQRVLLYDTRLHIFPGKLKKLKEKKSGRNRSKNRGKTELYEISQAKKKPLRNQHYATKPFRNTLEFSARIFAAAKAILAHVCHFAAQEPSFGSCEMHCEVVKPRFRNKNPIPQVSHAIQASGHLLRSATSAKFRYPEMARTPGAKSSSPSNRKKSLRKEPVSDSAPEPSPSKAIPPPMKPASPKPPAKRYLTRSGGRPLQKRLRVESSEPIDLTEQSPEPSPIPSPVPTSVPSPIPMPVPSPPPIEGNLDCRARPFHSELCFDIAAFRVRPELAQSFNLLRRYHMEHLLAPRDFFYPRVATDFYQSMTTNQVRDPTLIHFTIDGRHGILGARHIAEALQISYEPTQFDNFRAWANPTELKMHWTQRRGVLLEALYKMSEGFFFGPHHLILAALLYFEEKVHKKKLQRADCPLLFPRLLCQILEHLGYPSEPQLERKRIYPARRASPRHIPEGITVAAPAIPRAPPAAPASSQPSTSAEPRMTIPISEYRELCRALETLTTSQNNLAQEMAAIRACQEQMLAT</sequence>
<feature type="region of interest" description="Disordered" evidence="6">
    <location>
        <begin position="1500"/>
        <end position="1521"/>
    </location>
</feature>
<feature type="region of interest" description="Disordered" evidence="6">
    <location>
        <begin position="352"/>
        <end position="414"/>
    </location>
</feature>
<dbReference type="InterPro" id="IPR050951">
    <property type="entry name" value="Retrovirus_Pol_polyprotein"/>
</dbReference>
<feature type="region of interest" description="Disordered" evidence="6">
    <location>
        <begin position="1939"/>
        <end position="1958"/>
    </location>
</feature>
<evidence type="ECO:0000259" key="7">
    <source>
        <dbReference type="PROSITE" id="PS50994"/>
    </source>
</evidence>
<keyword evidence="5" id="KW-0511">Multifunctional enzyme</keyword>
<feature type="region of interest" description="Disordered" evidence="6">
    <location>
        <begin position="1617"/>
        <end position="1713"/>
    </location>
</feature>
<evidence type="ECO:0000256" key="3">
    <source>
        <dbReference type="ARBA" id="ARBA00022722"/>
    </source>
</evidence>
<dbReference type="PANTHER" id="PTHR37984:SF5">
    <property type="entry name" value="PROTEIN NYNRIN-LIKE"/>
    <property type="match status" value="1"/>
</dbReference>
<evidence type="ECO:0000256" key="4">
    <source>
        <dbReference type="ARBA" id="ARBA00022759"/>
    </source>
</evidence>
<dbReference type="Pfam" id="PF00665">
    <property type="entry name" value="rve"/>
    <property type="match status" value="1"/>
</dbReference>
<dbReference type="InterPro" id="IPR001584">
    <property type="entry name" value="Integrase_cat-core"/>
</dbReference>
<name>A5B7N0_VITVI</name>
<keyword evidence="3" id="KW-0540">Nuclease</keyword>
<dbReference type="InterPro" id="IPR043128">
    <property type="entry name" value="Rev_trsase/Diguanyl_cyclase"/>
</dbReference>
<dbReference type="Gene3D" id="3.30.70.270">
    <property type="match status" value="2"/>
</dbReference>
<keyword evidence="4" id="KW-0378">Hydrolase</keyword>
<dbReference type="Pfam" id="PF03732">
    <property type="entry name" value="Retrotrans_gag"/>
    <property type="match status" value="1"/>
</dbReference>
<dbReference type="InterPro" id="IPR043502">
    <property type="entry name" value="DNA/RNA_pol_sf"/>
</dbReference>
<reference evidence="8" key="1">
    <citation type="journal article" date="2007" name="PLoS ONE">
        <title>The first genome sequence of an elite grapevine cultivar (Pinot noir Vitis vinifera L.): coping with a highly heterozygous genome.</title>
        <authorList>
            <person name="Velasco R."/>
            <person name="Zharkikh A."/>
            <person name="Troggio M."/>
            <person name="Cartwright D.A."/>
            <person name="Cestaro A."/>
            <person name="Pruss D."/>
            <person name="Pindo M."/>
            <person name="FitzGerald L.M."/>
            <person name="Vezzulli S."/>
            <person name="Reid J."/>
            <person name="Malacarne G."/>
            <person name="Iliev D."/>
            <person name="Coppola G."/>
            <person name="Wardell B."/>
            <person name="Micheletti D."/>
            <person name="Macalma T."/>
            <person name="Facci M."/>
            <person name="Mitchell J.T."/>
            <person name="Perazzolli M."/>
            <person name="Eldredge G."/>
            <person name="Gatto P."/>
            <person name="Oyzerski R."/>
            <person name="Moretto M."/>
            <person name="Gutin N."/>
            <person name="Stefanini M."/>
            <person name="Chen Y."/>
            <person name="Segala C."/>
            <person name="Davenport C."/>
            <person name="Dematte L."/>
            <person name="Mraz A."/>
            <person name="Battilana J."/>
            <person name="Stormo K."/>
            <person name="Costa F."/>
            <person name="Tao Q."/>
            <person name="Si-Ammour A."/>
            <person name="Harkins T."/>
            <person name="Lackey A."/>
            <person name="Perbost C."/>
            <person name="Taillon B."/>
            <person name="Stella A."/>
            <person name="Solovyev V."/>
            <person name="Fawcett J.A."/>
            <person name="Sterck L."/>
            <person name="Vandepoele K."/>
            <person name="Grando S.M."/>
            <person name="Toppo S."/>
            <person name="Moser C."/>
            <person name="Lanchbury J."/>
            <person name="Bogden R."/>
            <person name="Skolnick M."/>
            <person name="Sgaramella V."/>
            <person name="Bhatnagar S.K."/>
            <person name="Fontana P."/>
            <person name="Gutin A."/>
            <person name="Van de Peer Y."/>
            <person name="Salamini F."/>
            <person name="Viola R."/>
        </authorList>
    </citation>
    <scope>NUCLEOTIDE SEQUENCE</scope>
</reference>